<dbReference type="InterPro" id="IPR011006">
    <property type="entry name" value="CheY-like_superfamily"/>
</dbReference>
<feature type="domain" description="Response regulatory" evidence="6">
    <location>
        <begin position="3"/>
        <end position="121"/>
    </location>
</feature>
<dbReference type="InterPro" id="IPR018062">
    <property type="entry name" value="HTH_AraC-typ_CS"/>
</dbReference>
<dbReference type="PROSITE" id="PS01124">
    <property type="entry name" value="HTH_ARAC_FAMILY_2"/>
    <property type="match status" value="1"/>
</dbReference>
<dbReference type="Pfam" id="PF00072">
    <property type="entry name" value="Response_reg"/>
    <property type="match status" value="1"/>
</dbReference>
<keyword evidence="2" id="KW-0238">DNA-binding</keyword>
<keyword evidence="3" id="KW-0804">Transcription</keyword>
<evidence type="ECO:0000256" key="3">
    <source>
        <dbReference type="ARBA" id="ARBA00023163"/>
    </source>
</evidence>
<dbReference type="PROSITE" id="PS00041">
    <property type="entry name" value="HTH_ARAC_FAMILY_1"/>
    <property type="match status" value="1"/>
</dbReference>
<proteinExistence type="predicted"/>
<evidence type="ECO:0000256" key="1">
    <source>
        <dbReference type="ARBA" id="ARBA00023015"/>
    </source>
</evidence>
<evidence type="ECO:0000313" key="7">
    <source>
        <dbReference type="EMBL" id="MFC0389856.1"/>
    </source>
</evidence>
<dbReference type="Pfam" id="PF12833">
    <property type="entry name" value="HTH_18"/>
    <property type="match status" value="1"/>
</dbReference>
<dbReference type="PANTHER" id="PTHR43280">
    <property type="entry name" value="ARAC-FAMILY TRANSCRIPTIONAL REGULATOR"/>
    <property type="match status" value="1"/>
</dbReference>
<dbReference type="EMBL" id="JBHLVF010000003">
    <property type="protein sequence ID" value="MFC0389856.1"/>
    <property type="molecule type" value="Genomic_DNA"/>
</dbReference>
<organism evidence="7 8">
    <name type="scientific">Paenibacillus mendelii</name>
    <dbReference type="NCBI Taxonomy" id="206163"/>
    <lineage>
        <taxon>Bacteria</taxon>
        <taxon>Bacillati</taxon>
        <taxon>Bacillota</taxon>
        <taxon>Bacilli</taxon>
        <taxon>Bacillales</taxon>
        <taxon>Paenibacillaceae</taxon>
        <taxon>Paenibacillus</taxon>
    </lineage>
</organism>
<dbReference type="Proteomes" id="UP001589818">
    <property type="component" value="Unassembled WGS sequence"/>
</dbReference>
<dbReference type="RefSeq" id="WP_204821806.1">
    <property type="nucleotide sequence ID" value="NZ_JANHOF010000015.1"/>
</dbReference>
<dbReference type="SUPFAM" id="SSF46689">
    <property type="entry name" value="Homeodomain-like"/>
    <property type="match status" value="2"/>
</dbReference>
<evidence type="ECO:0000256" key="2">
    <source>
        <dbReference type="ARBA" id="ARBA00023125"/>
    </source>
</evidence>
<evidence type="ECO:0000256" key="4">
    <source>
        <dbReference type="PROSITE-ProRule" id="PRU00169"/>
    </source>
</evidence>
<keyword evidence="8" id="KW-1185">Reference proteome</keyword>
<dbReference type="PRINTS" id="PR00032">
    <property type="entry name" value="HTHARAC"/>
</dbReference>
<dbReference type="InterPro" id="IPR018060">
    <property type="entry name" value="HTH_AraC"/>
</dbReference>
<dbReference type="SMART" id="SM00448">
    <property type="entry name" value="REC"/>
    <property type="match status" value="1"/>
</dbReference>
<evidence type="ECO:0000259" key="6">
    <source>
        <dbReference type="PROSITE" id="PS50110"/>
    </source>
</evidence>
<reference evidence="7 8" key="1">
    <citation type="submission" date="2024-09" db="EMBL/GenBank/DDBJ databases">
        <authorList>
            <person name="Sun Q."/>
            <person name="Mori K."/>
        </authorList>
    </citation>
    <scope>NUCLEOTIDE SEQUENCE [LARGE SCALE GENOMIC DNA]</scope>
    <source>
        <strain evidence="7 8">CCM 4839</strain>
    </source>
</reference>
<evidence type="ECO:0000313" key="8">
    <source>
        <dbReference type="Proteomes" id="UP001589818"/>
    </source>
</evidence>
<dbReference type="PROSITE" id="PS50110">
    <property type="entry name" value="RESPONSE_REGULATORY"/>
    <property type="match status" value="1"/>
</dbReference>
<feature type="modified residue" description="4-aspartylphosphate" evidence="4">
    <location>
        <position position="55"/>
    </location>
</feature>
<accession>A0ABV6J1W0</accession>
<sequence length="573" mass="66405">MYRILIVDDEPIIVNSLYQLLQESSHLEVEVYRAFNVYEALDCLKQIRMDIVITDIRMPGMSGIELHQQIIQSWPRCRVIFLTGYNDFDYARQAIRSGGVVDYVLKNEDDHIILAAVEKAITELDQVEDGADYMHQAKKKLQLAIPAMQKNTLFDLMREQSLTPKERVKRFIEAEIPLLPDKGVLLVTGRMDGWKEGANDVDRTLLIYACQNIAEEYLAPSVVSVSVVYESTKLVWFMQPKELLDEGQDEEQENRAWQHMKTRVYGIMEAVQQSCRQLMKISISLVMGRESIEWNHIGAQFHYLKALLGHGANSGHELLIQDTDRFGLHSEQGHHHDLHKSQQINKQLELLEQYMSSGQRDAYLKLYNDIMNPDELPGYKFQLELFYAASLHLISYAIRMGLFHELFLKMDLGKTTQYDVHESWLDASAYLARVADYLLAQYEPVPEEQSDRLIHTIHHYIQDHLDGDLSLTMLSTVVHHSPTYLSRLYKRVTGSMLSDYITEERMKRAKKQLTETSMKIQEIASLVGYEAAPQFNRIFKKMFKMTPQAYREWFLAAHEMNNATDVKESKNGK</sequence>
<gene>
    <name evidence="7" type="ORF">ACFFJ8_00555</name>
</gene>
<dbReference type="InterPro" id="IPR001789">
    <property type="entry name" value="Sig_transdc_resp-reg_receiver"/>
</dbReference>
<comment type="caution">
    <text evidence="7">The sequence shown here is derived from an EMBL/GenBank/DDBJ whole genome shotgun (WGS) entry which is preliminary data.</text>
</comment>
<keyword evidence="4" id="KW-0597">Phosphoprotein</keyword>
<keyword evidence="1" id="KW-0805">Transcription regulation</keyword>
<protein>
    <submittedName>
        <fullName evidence="7">Response regulator</fullName>
    </submittedName>
</protein>
<dbReference type="InterPro" id="IPR020449">
    <property type="entry name" value="Tscrpt_reg_AraC-type_HTH"/>
</dbReference>
<dbReference type="InterPro" id="IPR009057">
    <property type="entry name" value="Homeodomain-like_sf"/>
</dbReference>
<dbReference type="SMART" id="SM00342">
    <property type="entry name" value="HTH_ARAC"/>
    <property type="match status" value="1"/>
</dbReference>
<dbReference type="Gene3D" id="3.40.50.2300">
    <property type="match status" value="1"/>
</dbReference>
<dbReference type="Gene3D" id="1.10.10.60">
    <property type="entry name" value="Homeodomain-like"/>
    <property type="match status" value="2"/>
</dbReference>
<dbReference type="SUPFAM" id="SSF52172">
    <property type="entry name" value="CheY-like"/>
    <property type="match status" value="1"/>
</dbReference>
<evidence type="ECO:0000259" key="5">
    <source>
        <dbReference type="PROSITE" id="PS01124"/>
    </source>
</evidence>
<dbReference type="CDD" id="cd17536">
    <property type="entry name" value="REC_YesN-like"/>
    <property type="match status" value="1"/>
</dbReference>
<feature type="domain" description="HTH araC/xylS-type" evidence="5">
    <location>
        <begin position="455"/>
        <end position="553"/>
    </location>
</feature>
<dbReference type="PANTHER" id="PTHR43280:SF28">
    <property type="entry name" value="HTH-TYPE TRANSCRIPTIONAL ACTIVATOR RHAS"/>
    <property type="match status" value="1"/>
</dbReference>
<name>A0ABV6J1W0_9BACL</name>